<sequence length="373" mass="41171">MCAEEEVFEACRFNVGLLLAGYARGVLRCLCVSNAVSTDTWRVVARRECVPVSENEMDKEDSLRERERPEPISFVEEDEVLLRLGGSLARRFQDFAISFPTAEAALEELLQRNPCQDIVKEAAADEVQTSAKSDPDPLLRWAPGDLVERLLDDVSDIWSGAIIVKASNRCLLQSSIELYDITYADNGSLERDVEVEELRPRKVACDMPSEVWTFVGGCLGEKQDLVAFEALSRNPGTAAREKAHLWWCSVYHRRFGRCGPRCSFSFVSGAEGCAAAAQAVAICVATAILGQTPLDRLSWKARYQDQEVLTKPDWNFGADSNGGTPTAAPGDAAYSCSGKKATWMTMDGRLRYGSDAITGSFFDPRLGCMVREH</sequence>
<comment type="caution">
    <text evidence="1">The sequence shown here is derived from an EMBL/GenBank/DDBJ whole genome shotgun (WGS) entry which is preliminary data.</text>
</comment>
<protein>
    <submittedName>
        <fullName evidence="1">Uncharacterized protein</fullName>
    </submittedName>
</protein>
<evidence type="ECO:0000313" key="1">
    <source>
        <dbReference type="EMBL" id="CAE8710353.1"/>
    </source>
</evidence>
<organism evidence="1 2">
    <name type="scientific">Polarella glacialis</name>
    <name type="common">Dinoflagellate</name>
    <dbReference type="NCBI Taxonomy" id="89957"/>
    <lineage>
        <taxon>Eukaryota</taxon>
        <taxon>Sar</taxon>
        <taxon>Alveolata</taxon>
        <taxon>Dinophyceae</taxon>
        <taxon>Suessiales</taxon>
        <taxon>Suessiaceae</taxon>
        <taxon>Polarella</taxon>
    </lineage>
</organism>
<reference evidence="1" key="1">
    <citation type="submission" date="2021-02" db="EMBL/GenBank/DDBJ databases">
        <authorList>
            <person name="Dougan E. K."/>
            <person name="Rhodes N."/>
            <person name="Thang M."/>
            <person name="Chan C."/>
        </authorList>
    </citation>
    <scope>NUCLEOTIDE SEQUENCE</scope>
</reference>
<dbReference type="Proteomes" id="UP000626109">
    <property type="component" value="Unassembled WGS sequence"/>
</dbReference>
<name>A0A813KQ03_POLGL</name>
<proteinExistence type="predicted"/>
<gene>
    <name evidence="1" type="ORF">PGLA2088_LOCUS35907</name>
</gene>
<evidence type="ECO:0000313" key="2">
    <source>
        <dbReference type="Proteomes" id="UP000626109"/>
    </source>
</evidence>
<dbReference type="EMBL" id="CAJNNW010031975">
    <property type="protein sequence ID" value="CAE8710353.1"/>
    <property type="molecule type" value="Genomic_DNA"/>
</dbReference>
<dbReference type="AlphaFoldDB" id="A0A813KQ03"/>
<accession>A0A813KQ03</accession>